<protein>
    <submittedName>
        <fullName evidence="1">Uncharacterized protein</fullName>
    </submittedName>
</protein>
<dbReference type="EMBL" id="JAACYS010000018">
    <property type="protein sequence ID" value="NCU17271.1"/>
    <property type="molecule type" value="Genomic_DNA"/>
</dbReference>
<dbReference type="Proteomes" id="UP000743899">
    <property type="component" value="Unassembled WGS sequence"/>
</dbReference>
<accession>A0ABX0A436</accession>
<sequence length="99" mass="11409">MGNLLCTIDKFYDMLHGVPDDHKSIYEFYNFFKSLSFVPSKNIPFVELGTILKHKKPVVYYGLKPLSEMNHIIQIITSVDMDLEKAIENINSIIDEGSR</sequence>
<evidence type="ECO:0000313" key="1">
    <source>
        <dbReference type="EMBL" id="NCU17271.1"/>
    </source>
</evidence>
<name>A0ABX0A436_9BACI</name>
<gene>
    <name evidence="1" type="ORF">GW534_05725</name>
</gene>
<reference evidence="1 2" key="1">
    <citation type="submission" date="2020-01" db="EMBL/GenBank/DDBJ databases">
        <title>A novel Bacillus sp. from Pasinler.</title>
        <authorList>
            <person name="Adiguzel A."/>
            <person name="Ay H."/>
            <person name="Baltaci M.O."/>
        </authorList>
    </citation>
    <scope>NUCLEOTIDE SEQUENCE [LARGE SCALE GENOMIC DNA]</scope>
    <source>
        <strain evidence="1 2">P1</strain>
    </source>
</reference>
<evidence type="ECO:0000313" key="2">
    <source>
        <dbReference type="Proteomes" id="UP000743899"/>
    </source>
</evidence>
<comment type="caution">
    <text evidence="1">The sequence shown here is derived from an EMBL/GenBank/DDBJ whole genome shotgun (WGS) entry which is preliminary data.</text>
</comment>
<proteinExistence type="predicted"/>
<dbReference type="RefSeq" id="WP_161920105.1">
    <property type="nucleotide sequence ID" value="NZ_JAACYS010000018.1"/>
</dbReference>
<organism evidence="1 2">
    <name type="scientific">Pallidibacillus pasinlerensis</name>
    <dbReference type="NCBI Taxonomy" id="2703818"/>
    <lineage>
        <taxon>Bacteria</taxon>
        <taxon>Bacillati</taxon>
        <taxon>Bacillota</taxon>
        <taxon>Bacilli</taxon>
        <taxon>Bacillales</taxon>
        <taxon>Bacillaceae</taxon>
        <taxon>Pallidibacillus</taxon>
    </lineage>
</organism>
<keyword evidence="2" id="KW-1185">Reference proteome</keyword>